<dbReference type="Pfam" id="PF01379">
    <property type="entry name" value="Porphobil_deam"/>
    <property type="match status" value="1"/>
</dbReference>
<feature type="domain" description="Porphobilinogen deaminase N-terminal" evidence="6">
    <location>
        <begin position="2"/>
        <end position="205"/>
    </location>
</feature>
<keyword evidence="3" id="KW-0808">Transferase</keyword>
<dbReference type="InterPro" id="IPR022417">
    <property type="entry name" value="Porphobilin_deaminase_N"/>
</dbReference>
<proteinExistence type="inferred from homology"/>
<dbReference type="OrthoDB" id="8042at2157"/>
<evidence type="ECO:0000259" key="7">
    <source>
        <dbReference type="Pfam" id="PF03900"/>
    </source>
</evidence>
<evidence type="ECO:0000313" key="9">
    <source>
        <dbReference type="Proteomes" id="UP000195137"/>
    </source>
</evidence>
<evidence type="ECO:0000256" key="5">
    <source>
        <dbReference type="NCBIfam" id="TIGR00212"/>
    </source>
</evidence>
<dbReference type="InterPro" id="IPR000860">
    <property type="entry name" value="HemC"/>
</dbReference>
<dbReference type="Pfam" id="PF03900">
    <property type="entry name" value="Porphobil_deamC"/>
    <property type="match status" value="1"/>
</dbReference>
<dbReference type="InterPro" id="IPR022418">
    <property type="entry name" value="Porphobilinogen_deaminase_C"/>
</dbReference>
<evidence type="ECO:0000313" key="8">
    <source>
        <dbReference type="EMBL" id="OUJ18066.1"/>
    </source>
</evidence>
<comment type="cofactor">
    <cofactor evidence="1">
        <name>dipyrromethane</name>
        <dbReference type="ChEBI" id="CHEBI:60342"/>
    </cofactor>
</comment>
<comment type="similarity">
    <text evidence="2">Belongs to the HMBS family.</text>
</comment>
<dbReference type="EC" id="2.5.1.61" evidence="5"/>
<reference evidence="8 9" key="1">
    <citation type="submission" date="2016-12" db="EMBL/GenBank/DDBJ databases">
        <title>Discovery of methanogenic haloarchaea.</title>
        <authorList>
            <person name="Sorokin D.Y."/>
            <person name="Makarova K.S."/>
            <person name="Abbas B."/>
            <person name="Ferrer M."/>
            <person name="Golyshin P.N."/>
        </authorList>
    </citation>
    <scope>NUCLEOTIDE SEQUENCE [LARGE SCALE GENOMIC DNA]</scope>
    <source>
        <strain evidence="8">AMET1</strain>
    </source>
</reference>
<comment type="caution">
    <text evidence="8">The sequence shown here is derived from an EMBL/GenBank/DDBJ whole genome shotgun (WGS) entry which is preliminary data.</text>
</comment>
<dbReference type="Proteomes" id="UP000195137">
    <property type="component" value="Unassembled WGS sequence"/>
</dbReference>
<dbReference type="EMBL" id="MRZU01000005">
    <property type="protein sequence ID" value="OUJ18066.1"/>
    <property type="molecule type" value="Genomic_DNA"/>
</dbReference>
<dbReference type="NCBIfam" id="TIGR00212">
    <property type="entry name" value="hemC"/>
    <property type="match status" value="1"/>
</dbReference>
<dbReference type="FunFam" id="3.40.190.10:FF:000005">
    <property type="entry name" value="Porphobilinogen deaminase"/>
    <property type="match status" value="1"/>
</dbReference>
<dbReference type="InterPro" id="IPR036803">
    <property type="entry name" value="Porphobilinogen_deaminase_C_sf"/>
</dbReference>
<dbReference type="AlphaFoldDB" id="A0A1Y3GFA5"/>
<evidence type="ECO:0000256" key="4">
    <source>
        <dbReference type="ARBA" id="ARBA00023244"/>
    </source>
</evidence>
<evidence type="ECO:0000256" key="1">
    <source>
        <dbReference type="ARBA" id="ARBA00001916"/>
    </source>
</evidence>
<dbReference type="PANTHER" id="PTHR11557:SF0">
    <property type="entry name" value="PORPHOBILINOGEN DEAMINASE"/>
    <property type="match status" value="1"/>
</dbReference>
<dbReference type="GO" id="GO:0004418">
    <property type="term" value="F:hydroxymethylbilane synthase activity"/>
    <property type="evidence" value="ECO:0007669"/>
    <property type="project" value="UniProtKB-UniRule"/>
</dbReference>
<dbReference type="CDD" id="cd13647">
    <property type="entry name" value="PBP2_PBGD_2"/>
    <property type="match status" value="1"/>
</dbReference>
<dbReference type="SUPFAM" id="SSF54782">
    <property type="entry name" value="Porphobilinogen deaminase (hydroxymethylbilane synthase), C-terminal domain"/>
    <property type="match status" value="1"/>
</dbReference>
<keyword evidence="9" id="KW-1185">Reference proteome</keyword>
<protein>
    <recommendedName>
        <fullName evidence="5">Hydroxymethylbilane synthase</fullName>
        <ecNumber evidence="5">2.5.1.61</ecNumber>
    </recommendedName>
</protein>
<dbReference type="GO" id="GO:0006783">
    <property type="term" value="P:heme biosynthetic process"/>
    <property type="evidence" value="ECO:0007669"/>
    <property type="project" value="TreeGrafter"/>
</dbReference>
<dbReference type="GO" id="GO:0005737">
    <property type="term" value="C:cytoplasm"/>
    <property type="evidence" value="ECO:0007669"/>
    <property type="project" value="UniProtKB-UniRule"/>
</dbReference>
<dbReference type="PANTHER" id="PTHR11557">
    <property type="entry name" value="PORPHOBILINOGEN DEAMINASE"/>
    <property type="match status" value="1"/>
</dbReference>
<feature type="domain" description="Porphobilinogen deaminase C-terminal" evidence="7">
    <location>
        <begin position="220"/>
        <end position="282"/>
    </location>
</feature>
<dbReference type="PIRSF" id="PIRSF001438">
    <property type="entry name" value="4pyrrol_synth_OHMeBilane_synth"/>
    <property type="match status" value="1"/>
</dbReference>
<dbReference type="Gene3D" id="3.30.160.40">
    <property type="entry name" value="Porphobilinogen deaminase, C-terminal domain"/>
    <property type="match status" value="1"/>
</dbReference>
<evidence type="ECO:0000256" key="3">
    <source>
        <dbReference type="ARBA" id="ARBA00022679"/>
    </source>
</evidence>
<dbReference type="SUPFAM" id="SSF53850">
    <property type="entry name" value="Periplasmic binding protein-like II"/>
    <property type="match status" value="1"/>
</dbReference>
<dbReference type="Gene3D" id="3.40.190.10">
    <property type="entry name" value="Periplasmic binding protein-like II"/>
    <property type="match status" value="2"/>
</dbReference>
<sequence length="292" mass="32356">MIRVGTRKSRLAQAQTEKVVEILERETGRSYSIQTLETLGDKENWKSIEDIEGEGVFTRELDEALLNDAIDLAVHSCKDVPTRMRSEIMISGYIERGAANDVLVGGALDELPEGGVIGTGSPRRQAIIKKLRPDLKLKSIRGNIDTRIRKAIEGDVDAVMLAEAGLHRLGLEDKIDYRFKVPETLPAPAQGALCITCRANDREMEEICSAVDHKPTRYSVFAERAAMNEFGYGCTTPVGAYGQVGEKLVFTLEHIEIGERVKVVGDPINAEKIGRKAARMIMDKNDVFENDR</sequence>
<dbReference type="RefSeq" id="WP_086637872.1">
    <property type="nucleotide sequence ID" value="NZ_MRZU01000005.1"/>
</dbReference>
<organism evidence="8 9">
    <name type="scientific">Methanonatronarchaeum thermophilum</name>
    <dbReference type="NCBI Taxonomy" id="1927129"/>
    <lineage>
        <taxon>Archaea</taxon>
        <taxon>Methanobacteriati</taxon>
        <taxon>Methanobacteriota</taxon>
        <taxon>Methanonatronarchaeia</taxon>
        <taxon>Methanonatronarchaeales</taxon>
        <taxon>Methanonatronarchaeaceae</taxon>
        <taxon>Methanonatronarchaeum</taxon>
    </lineage>
</organism>
<accession>A0A1Y3GFA5</accession>
<gene>
    <name evidence="8" type="ORF">AMET1_1508</name>
</gene>
<evidence type="ECO:0000259" key="6">
    <source>
        <dbReference type="Pfam" id="PF01379"/>
    </source>
</evidence>
<keyword evidence="4" id="KW-0627">Porphyrin biosynthesis</keyword>
<evidence type="ECO:0000256" key="2">
    <source>
        <dbReference type="ARBA" id="ARBA00005638"/>
    </source>
</evidence>
<dbReference type="PRINTS" id="PR00151">
    <property type="entry name" value="PORPHBDMNASE"/>
</dbReference>
<name>A0A1Y3GFA5_9EURY</name>